<gene>
    <name evidence="2" type="ORF">KM295_11955</name>
</gene>
<dbReference type="PROSITE" id="PS51257">
    <property type="entry name" value="PROKAR_LIPOPROTEIN"/>
    <property type="match status" value="1"/>
</dbReference>
<feature type="compositionally biased region" description="Low complexity" evidence="1">
    <location>
        <begin position="30"/>
        <end position="45"/>
    </location>
</feature>
<feature type="region of interest" description="Disordered" evidence="1">
    <location>
        <begin position="23"/>
        <end position="87"/>
    </location>
</feature>
<accession>A0A9R1CRZ0</accession>
<reference evidence="2" key="1">
    <citation type="journal article" date="2023" name="Front. Microbiol.">
        <title>Genomic-based phylogenetic and metabolic analyses of the genus Natronomonas, and description of Natronomonas aquatica sp. nov.</title>
        <authorList>
            <person name="Garcia-Roldan A."/>
            <person name="Duran-Viseras A."/>
            <person name="de la Haba R.R."/>
            <person name="Corral P."/>
            <person name="Sanchez-Porro C."/>
            <person name="Ventosa A."/>
        </authorList>
    </citation>
    <scope>NUCLEOTIDE SEQUENCE</scope>
    <source>
        <strain evidence="2">F2-12</strain>
    </source>
</reference>
<dbReference type="InterPro" id="IPR021516">
    <property type="entry name" value="DUF3179"/>
</dbReference>
<dbReference type="AlphaFoldDB" id="A0A9R1CRZ0"/>
<evidence type="ECO:0000256" key="1">
    <source>
        <dbReference type="SAM" id="MobiDB-lite"/>
    </source>
</evidence>
<evidence type="ECO:0000313" key="3">
    <source>
        <dbReference type="Proteomes" id="UP001139494"/>
    </source>
</evidence>
<evidence type="ECO:0000313" key="2">
    <source>
        <dbReference type="EMBL" id="MCQ4334178.1"/>
    </source>
</evidence>
<dbReference type="Pfam" id="PF11376">
    <property type="entry name" value="DUF3179"/>
    <property type="match status" value="1"/>
</dbReference>
<dbReference type="EMBL" id="JAHLKM010000018">
    <property type="protein sequence ID" value="MCQ4334178.1"/>
    <property type="molecule type" value="Genomic_DNA"/>
</dbReference>
<proteinExistence type="predicted"/>
<comment type="caution">
    <text evidence="2">The sequence shown here is derived from an EMBL/GenBank/DDBJ whole genome shotgun (WGS) entry which is preliminary data.</text>
</comment>
<name>A0A9R1CRZ0_9EURY</name>
<protein>
    <submittedName>
        <fullName evidence="2">DUF3179 domain-containing protein</fullName>
    </submittedName>
</protein>
<dbReference type="Proteomes" id="UP001139494">
    <property type="component" value="Unassembled WGS sequence"/>
</dbReference>
<organism evidence="2 3">
    <name type="scientific">Natronomonas aquatica</name>
    <dbReference type="NCBI Taxonomy" id="2841590"/>
    <lineage>
        <taxon>Archaea</taxon>
        <taxon>Methanobacteriati</taxon>
        <taxon>Methanobacteriota</taxon>
        <taxon>Stenosarchaea group</taxon>
        <taxon>Halobacteria</taxon>
        <taxon>Halobacteriales</taxon>
        <taxon>Natronomonadaceae</taxon>
        <taxon>Natronomonas</taxon>
    </lineage>
</organism>
<sequence>MRSTRRRFVAVAGLSAFAGCTSVLDRGSEGEPATTAESSTTESASVNDEAVPTAEATLPLPMEPGELESLAVSGGPPKDGIPSIDEPSFVGPDNADFLDSGDPVFGVALNGAIKAYPQKILVRHEIVNDRLSDRSVAVTYCPLTGTVQGFERGETTFGVSGRLINNNLVMYDRATKAWWPQILATSIPGSWNSDPGTSSLREFRLVWTTWERWRELYPDTQVLSTETGFAKNYGSDPYGSYNPRGGYYANENMLFEPLEEDDRFGRKRVFMGARTADGAVAFDKSTLLEERIMTGELSGTPVVAVADRRLNTGYVYLNPDERTATTDGSTVQMGDSSYEPNALPLAGVHTFDAMWFAWHGYYPDTDVYA</sequence>
<keyword evidence="3" id="KW-1185">Reference proteome</keyword>